<dbReference type="RefSeq" id="WP_249311560.1">
    <property type="nucleotide sequence ID" value="NZ_JACRSU010000002.1"/>
</dbReference>
<dbReference type="Proteomes" id="UP000611762">
    <property type="component" value="Unassembled WGS sequence"/>
</dbReference>
<reference evidence="3" key="1">
    <citation type="submission" date="2020-08" db="EMBL/GenBank/DDBJ databases">
        <title>Genome public.</title>
        <authorList>
            <person name="Liu C."/>
            <person name="Sun Q."/>
        </authorList>
    </citation>
    <scope>NUCLEOTIDE SEQUENCE</scope>
    <source>
        <strain evidence="3">H8</strain>
    </source>
</reference>
<comment type="caution">
    <text evidence="3">The sequence shown here is derived from an EMBL/GenBank/DDBJ whole genome shotgun (WGS) entry which is preliminary data.</text>
</comment>
<dbReference type="CDD" id="cd07067">
    <property type="entry name" value="HP_PGM_like"/>
    <property type="match status" value="1"/>
</dbReference>
<feature type="binding site" evidence="2">
    <location>
        <position position="59"/>
    </location>
    <ligand>
        <name>substrate</name>
    </ligand>
</feature>
<dbReference type="InterPro" id="IPR013078">
    <property type="entry name" value="His_Pase_superF_clade-1"/>
</dbReference>
<feature type="active site" description="Tele-phosphohistidine intermediate" evidence="1">
    <location>
        <position position="10"/>
    </location>
</feature>
<dbReference type="EMBL" id="JACRSU010000002">
    <property type="protein sequence ID" value="MBC8540391.1"/>
    <property type="molecule type" value="Genomic_DNA"/>
</dbReference>
<accession>A0A926DLB2</accession>
<dbReference type="InterPro" id="IPR029033">
    <property type="entry name" value="His_PPase_superfam"/>
</dbReference>
<evidence type="ECO:0000256" key="1">
    <source>
        <dbReference type="PIRSR" id="PIRSR613078-1"/>
    </source>
</evidence>
<dbReference type="SUPFAM" id="SSF53254">
    <property type="entry name" value="Phosphoglycerate mutase-like"/>
    <property type="match status" value="1"/>
</dbReference>
<feature type="binding site" evidence="2">
    <location>
        <begin position="9"/>
        <end position="16"/>
    </location>
    <ligand>
        <name>substrate</name>
    </ligand>
</feature>
<name>A0A926DLB2_9FIRM</name>
<protein>
    <submittedName>
        <fullName evidence="3">Histidine phosphatase family protein</fullName>
    </submittedName>
</protein>
<feature type="active site" description="Proton donor/acceptor" evidence="1">
    <location>
        <position position="83"/>
    </location>
</feature>
<dbReference type="Gene3D" id="3.40.50.1240">
    <property type="entry name" value="Phosphoglycerate mutase-like"/>
    <property type="match status" value="1"/>
</dbReference>
<sequence length="214" mass="24384">MSTILIFVRHGESEGNRSDSFNGHVNVPLTDLGKRQAQKTAEFLDRYKIDAVYSSDLARAYETAKFTADRQGLTVVISKNLREINGGDFEGVKYSEIEARFPNEYHDWRNDMGNCRCPNGESVRELATRVNQEVIAIAEKHKGQTVLIATHGTPMRAMSTVWFKKDITDIRDYDWVKNASVTVVNYDDLKNPKVELYDEHDHLNGLLTELPAYI</sequence>
<dbReference type="PANTHER" id="PTHR48100:SF62">
    <property type="entry name" value="GLUCOSYL-3-PHOSPHOGLYCERATE PHOSPHATASE"/>
    <property type="match status" value="1"/>
</dbReference>
<dbReference type="SMART" id="SM00855">
    <property type="entry name" value="PGAM"/>
    <property type="match status" value="1"/>
</dbReference>
<gene>
    <name evidence="3" type="ORF">H8698_05320</name>
</gene>
<dbReference type="Pfam" id="PF00300">
    <property type="entry name" value="His_Phos_1"/>
    <property type="match status" value="1"/>
</dbReference>
<proteinExistence type="predicted"/>
<evidence type="ECO:0000313" key="3">
    <source>
        <dbReference type="EMBL" id="MBC8540391.1"/>
    </source>
</evidence>
<dbReference type="AlphaFoldDB" id="A0A926DLB2"/>
<dbReference type="PANTHER" id="PTHR48100">
    <property type="entry name" value="BROAD-SPECIFICITY PHOSPHATASE YOR283W-RELATED"/>
    <property type="match status" value="1"/>
</dbReference>
<dbReference type="GO" id="GO:0005737">
    <property type="term" value="C:cytoplasm"/>
    <property type="evidence" value="ECO:0007669"/>
    <property type="project" value="TreeGrafter"/>
</dbReference>
<evidence type="ECO:0000256" key="2">
    <source>
        <dbReference type="PIRSR" id="PIRSR613078-2"/>
    </source>
</evidence>
<evidence type="ECO:0000313" key="4">
    <source>
        <dbReference type="Proteomes" id="UP000611762"/>
    </source>
</evidence>
<dbReference type="GO" id="GO:0016791">
    <property type="term" value="F:phosphatase activity"/>
    <property type="evidence" value="ECO:0007669"/>
    <property type="project" value="TreeGrafter"/>
</dbReference>
<dbReference type="InterPro" id="IPR050275">
    <property type="entry name" value="PGM_Phosphatase"/>
</dbReference>
<organism evidence="3 4">
    <name type="scientific">Congzhengia minquanensis</name>
    <dbReference type="NCBI Taxonomy" id="2763657"/>
    <lineage>
        <taxon>Bacteria</taxon>
        <taxon>Bacillati</taxon>
        <taxon>Bacillota</taxon>
        <taxon>Clostridia</taxon>
        <taxon>Eubacteriales</taxon>
        <taxon>Oscillospiraceae</taxon>
        <taxon>Congzhengia</taxon>
    </lineage>
</organism>
<keyword evidence="4" id="KW-1185">Reference proteome</keyword>